<evidence type="ECO:0008006" key="3">
    <source>
        <dbReference type="Google" id="ProtNLM"/>
    </source>
</evidence>
<gene>
    <name evidence="1" type="ORF">BLCOC_48800</name>
</gene>
<dbReference type="EMBL" id="CP136422">
    <property type="protein sequence ID" value="WPX76494.1"/>
    <property type="molecule type" value="Genomic_DNA"/>
</dbReference>
<accession>A0ABZ0UGT1</accession>
<dbReference type="Proteomes" id="UP001325248">
    <property type="component" value="Chromosome"/>
</dbReference>
<reference evidence="1" key="1">
    <citation type="submission" date="2023-10" db="EMBL/GenBank/DDBJ databases">
        <title>Genome sequence of Blautia coccoides DSM 935.</title>
        <authorList>
            <person name="Boeer T."/>
            <person name="Bengelsdorf F.R."/>
            <person name="Daniel R."/>
            <person name="Poehlein A."/>
        </authorList>
    </citation>
    <scope>NUCLEOTIDE SEQUENCE [LARGE SCALE GENOMIC DNA]</scope>
    <source>
        <strain evidence="1">DSM 935</strain>
    </source>
</reference>
<protein>
    <recommendedName>
        <fullName evidence="3">DNA-binding protein</fullName>
    </recommendedName>
</protein>
<name>A0ABZ0UGT1_9FIRM</name>
<keyword evidence="2" id="KW-1185">Reference proteome</keyword>
<organism evidence="1 2">
    <name type="scientific">Blautia producta</name>
    <dbReference type="NCBI Taxonomy" id="33035"/>
    <lineage>
        <taxon>Bacteria</taxon>
        <taxon>Bacillati</taxon>
        <taxon>Bacillota</taxon>
        <taxon>Clostridia</taxon>
        <taxon>Lachnospirales</taxon>
        <taxon>Lachnospiraceae</taxon>
        <taxon>Blautia</taxon>
    </lineage>
</organism>
<evidence type="ECO:0000313" key="2">
    <source>
        <dbReference type="Proteomes" id="UP001325248"/>
    </source>
</evidence>
<evidence type="ECO:0000313" key="1">
    <source>
        <dbReference type="EMBL" id="WPX76494.1"/>
    </source>
</evidence>
<sequence length="64" mass="7629">MLKEKRKTAYVDVEEVCQDWGVSRSKGYAIIKQLSEQMKKENPKLLVMSGKINRIYYEEVCMRR</sequence>
<proteinExistence type="predicted"/>